<name>A0A7G1KQE4_9NOCA</name>
<organism evidence="2 3">
    <name type="scientific">Nocardia wallacei</name>
    <dbReference type="NCBI Taxonomy" id="480035"/>
    <lineage>
        <taxon>Bacteria</taxon>
        <taxon>Bacillati</taxon>
        <taxon>Actinomycetota</taxon>
        <taxon>Actinomycetes</taxon>
        <taxon>Mycobacteriales</taxon>
        <taxon>Nocardiaceae</taxon>
        <taxon>Nocardia</taxon>
    </lineage>
</organism>
<protein>
    <submittedName>
        <fullName evidence="2">Uncharacterized protein</fullName>
    </submittedName>
</protein>
<dbReference type="AlphaFoldDB" id="A0A7G1KQE4"/>
<keyword evidence="3" id="KW-1185">Reference proteome</keyword>
<proteinExistence type="predicted"/>
<dbReference type="EMBL" id="AP023396">
    <property type="protein sequence ID" value="BCK56089.1"/>
    <property type="molecule type" value="Genomic_DNA"/>
</dbReference>
<evidence type="ECO:0000313" key="3">
    <source>
        <dbReference type="Proteomes" id="UP000516173"/>
    </source>
</evidence>
<gene>
    <name evidence="2" type="ORF">NWFMUON74_38610</name>
</gene>
<dbReference type="KEGG" id="nwl:NWFMUON74_38610"/>
<sequence length="72" mass="7503">MLRTLLGEIEIFPADELGNGSGCQTADVPALRQAEDTGVEHIAKPAQAQVTDENGDSLTERCGVPAQSIPAV</sequence>
<dbReference type="Proteomes" id="UP000516173">
    <property type="component" value="Chromosome"/>
</dbReference>
<evidence type="ECO:0000256" key="1">
    <source>
        <dbReference type="SAM" id="MobiDB-lite"/>
    </source>
</evidence>
<accession>A0A7G1KQE4</accession>
<feature type="region of interest" description="Disordered" evidence="1">
    <location>
        <begin position="49"/>
        <end position="72"/>
    </location>
</feature>
<reference evidence="2 3" key="1">
    <citation type="submission" date="2020-08" db="EMBL/GenBank/DDBJ databases">
        <title>Genome Sequencing of Nocardia wallacei strain FMUON74 and assembly.</title>
        <authorList>
            <person name="Toyokawa M."/>
            <person name="Uesaka K."/>
        </authorList>
    </citation>
    <scope>NUCLEOTIDE SEQUENCE [LARGE SCALE GENOMIC DNA]</scope>
    <source>
        <strain evidence="2 3">FMUON74</strain>
    </source>
</reference>
<evidence type="ECO:0000313" key="2">
    <source>
        <dbReference type="EMBL" id="BCK56089.1"/>
    </source>
</evidence>